<gene>
    <name evidence="5" type="ORF">BS50DRAFT_569414</name>
</gene>
<proteinExistence type="inferred from homology"/>
<dbReference type="InterPro" id="IPR036291">
    <property type="entry name" value="NAD(P)-bd_dom_sf"/>
</dbReference>
<evidence type="ECO:0000313" key="6">
    <source>
        <dbReference type="Proteomes" id="UP000240883"/>
    </source>
</evidence>
<dbReference type="PANTHER" id="PTHR45348">
    <property type="entry name" value="HYPOTHETICAL OXIDOREDUCTASE (EUROFUNG)"/>
    <property type="match status" value="1"/>
</dbReference>
<accession>A0A2T2P2F4</accession>
<dbReference type="SMART" id="SM00829">
    <property type="entry name" value="PKS_ER"/>
    <property type="match status" value="1"/>
</dbReference>
<dbReference type="SUPFAM" id="SSF50129">
    <property type="entry name" value="GroES-like"/>
    <property type="match status" value="1"/>
</dbReference>
<dbReference type="SUPFAM" id="SSF51735">
    <property type="entry name" value="NAD(P)-binding Rossmann-fold domains"/>
    <property type="match status" value="1"/>
</dbReference>
<dbReference type="STRING" id="1448308.A0A2T2P2F4"/>
<feature type="domain" description="Enoyl reductase (ER)" evidence="4">
    <location>
        <begin position="13"/>
        <end position="343"/>
    </location>
</feature>
<dbReference type="InterPro" id="IPR020843">
    <property type="entry name" value="ER"/>
</dbReference>
<organism evidence="5 6">
    <name type="scientific">Corynespora cassiicola Philippines</name>
    <dbReference type="NCBI Taxonomy" id="1448308"/>
    <lineage>
        <taxon>Eukaryota</taxon>
        <taxon>Fungi</taxon>
        <taxon>Dikarya</taxon>
        <taxon>Ascomycota</taxon>
        <taxon>Pezizomycotina</taxon>
        <taxon>Dothideomycetes</taxon>
        <taxon>Pleosporomycetidae</taxon>
        <taxon>Pleosporales</taxon>
        <taxon>Corynesporascaceae</taxon>
        <taxon>Corynespora</taxon>
    </lineage>
</organism>
<dbReference type="InterPro" id="IPR013154">
    <property type="entry name" value="ADH-like_N"/>
</dbReference>
<keyword evidence="6" id="KW-1185">Reference proteome</keyword>
<dbReference type="PANTHER" id="PTHR45348:SF2">
    <property type="entry name" value="ZINC-TYPE ALCOHOL DEHYDROGENASE-LIKE PROTEIN C2E1P3.01"/>
    <property type="match status" value="1"/>
</dbReference>
<dbReference type="CDD" id="cd08249">
    <property type="entry name" value="enoyl_reductase_like"/>
    <property type="match status" value="1"/>
</dbReference>
<dbReference type="Pfam" id="PF00107">
    <property type="entry name" value="ADH_zinc_N"/>
    <property type="match status" value="1"/>
</dbReference>
<dbReference type="InterPro" id="IPR013149">
    <property type="entry name" value="ADH-like_C"/>
</dbReference>
<evidence type="ECO:0000256" key="3">
    <source>
        <dbReference type="ARBA" id="ARBA00023002"/>
    </source>
</evidence>
<evidence type="ECO:0000256" key="2">
    <source>
        <dbReference type="ARBA" id="ARBA00011245"/>
    </source>
</evidence>
<dbReference type="InterPro" id="IPR011032">
    <property type="entry name" value="GroES-like_sf"/>
</dbReference>
<dbReference type="OrthoDB" id="3509362at2759"/>
<dbReference type="AlphaFoldDB" id="A0A2T2P2F4"/>
<dbReference type="Proteomes" id="UP000240883">
    <property type="component" value="Unassembled WGS sequence"/>
</dbReference>
<keyword evidence="3" id="KW-0560">Oxidoreductase</keyword>
<dbReference type="Gene3D" id="3.40.50.720">
    <property type="entry name" value="NAD(P)-binding Rossmann-like Domain"/>
    <property type="match status" value="1"/>
</dbReference>
<comment type="subunit">
    <text evidence="2">Monomer.</text>
</comment>
<evidence type="ECO:0000259" key="4">
    <source>
        <dbReference type="SMART" id="SM00829"/>
    </source>
</evidence>
<dbReference type="Pfam" id="PF08240">
    <property type="entry name" value="ADH_N"/>
    <property type="match status" value="1"/>
</dbReference>
<protein>
    <submittedName>
        <fullName evidence="5">GroES-like protein</fullName>
    </submittedName>
</protein>
<dbReference type="EMBL" id="KZ678130">
    <property type="protein sequence ID" value="PSN71803.1"/>
    <property type="molecule type" value="Genomic_DNA"/>
</dbReference>
<dbReference type="InterPro" id="IPR047122">
    <property type="entry name" value="Trans-enoyl_RdTase-like"/>
</dbReference>
<sequence length="347" mass="36898">MSNRAAFIDSAQGPIVVRDTEIPTPGGGEILIKVQATAVQPVDAKVARAAMFPSFSYPAVLGTYTAGIVEKLGPGTVGKFKVGDHVGCGTKIFLGKHPKYGGLQRYAVFDELESIHIGTTPFPTAVALGSSTPPGTLFAPSALSLHRPTIPPTPLPAPESGKKILIWGGSSAMGALSISYAKLAGYTVISTSSPRNFALLRGLGADHVFDHSAPDTVERIGELGPVDYFLDTVSLPESVGRVVQLVPRPREGRTKVMVLLPLAMLQGVEVPDYVELVFYHLSWQAPENREWAEWLMGRGGFLERALEAGVLKGVDAEVMGGLEKAGEAIDRIHKGVSGKKIVIEPWA</sequence>
<evidence type="ECO:0000313" key="5">
    <source>
        <dbReference type="EMBL" id="PSN71803.1"/>
    </source>
</evidence>
<name>A0A2T2P2F4_CORCC</name>
<dbReference type="Gene3D" id="3.90.180.10">
    <property type="entry name" value="Medium-chain alcohol dehydrogenases, catalytic domain"/>
    <property type="match status" value="1"/>
</dbReference>
<reference evidence="5 6" key="1">
    <citation type="journal article" date="2018" name="Front. Microbiol.">
        <title>Genome-Wide Analysis of Corynespora cassiicola Leaf Fall Disease Putative Effectors.</title>
        <authorList>
            <person name="Lopez D."/>
            <person name="Ribeiro S."/>
            <person name="Label P."/>
            <person name="Fumanal B."/>
            <person name="Venisse J.S."/>
            <person name="Kohler A."/>
            <person name="de Oliveira R.R."/>
            <person name="Labutti K."/>
            <person name="Lipzen A."/>
            <person name="Lail K."/>
            <person name="Bauer D."/>
            <person name="Ohm R.A."/>
            <person name="Barry K.W."/>
            <person name="Spatafora J."/>
            <person name="Grigoriev I.V."/>
            <person name="Martin F.M."/>
            <person name="Pujade-Renaud V."/>
        </authorList>
    </citation>
    <scope>NUCLEOTIDE SEQUENCE [LARGE SCALE GENOMIC DNA]</scope>
    <source>
        <strain evidence="5 6">Philippines</strain>
    </source>
</reference>
<dbReference type="GO" id="GO:0016651">
    <property type="term" value="F:oxidoreductase activity, acting on NAD(P)H"/>
    <property type="evidence" value="ECO:0007669"/>
    <property type="project" value="InterPro"/>
</dbReference>
<comment type="similarity">
    <text evidence="1">Belongs to the zinc-containing alcohol dehydrogenase family.</text>
</comment>
<evidence type="ECO:0000256" key="1">
    <source>
        <dbReference type="ARBA" id="ARBA00008072"/>
    </source>
</evidence>